<dbReference type="InterPro" id="IPR004089">
    <property type="entry name" value="MCPsignal_dom"/>
</dbReference>
<accession>A0A4Y9T4L2</accession>
<proteinExistence type="inferred from homology"/>
<dbReference type="GO" id="GO:0004888">
    <property type="term" value="F:transmembrane signaling receptor activity"/>
    <property type="evidence" value="ECO:0007669"/>
    <property type="project" value="InterPro"/>
</dbReference>
<dbReference type="SMART" id="SM00283">
    <property type="entry name" value="MA"/>
    <property type="match status" value="1"/>
</dbReference>
<evidence type="ECO:0000259" key="8">
    <source>
        <dbReference type="PROSITE" id="PS50885"/>
    </source>
</evidence>
<dbReference type="GO" id="GO:0006935">
    <property type="term" value="P:chemotaxis"/>
    <property type="evidence" value="ECO:0007669"/>
    <property type="project" value="InterPro"/>
</dbReference>
<evidence type="ECO:0000256" key="5">
    <source>
        <dbReference type="SAM" id="Coils"/>
    </source>
</evidence>
<protein>
    <submittedName>
        <fullName evidence="9">HAMP domain-containing protein</fullName>
    </submittedName>
</protein>
<dbReference type="Pfam" id="PF00672">
    <property type="entry name" value="HAMP"/>
    <property type="match status" value="1"/>
</dbReference>
<dbReference type="PROSITE" id="PS50885">
    <property type="entry name" value="HAMP"/>
    <property type="match status" value="1"/>
</dbReference>
<dbReference type="EMBL" id="SPUM01000008">
    <property type="protein sequence ID" value="TFW35643.1"/>
    <property type="molecule type" value="Genomic_DNA"/>
</dbReference>
<feature type="domain" description="HAMP" evidence="8">
    <location>
        <begin position="213"/>
        <end position="265"/>
    </location>
</feature>
<dbReference type="CDD" id="cd19411">
    <property type="entry name" value="MCP2201-like_sensor"/>
    <property type="match status" value="1"/>
</dbReference>
<evidence type="ECO:0000313" key="9">
    <source>
        <dbReference type="EMBL" id="TFW35643.1"/>
    </source>
</evidence>
<dbReference type="SMART" id="SM00304">
    <property type="entry name" value="HAMP"/>
    <property type="match status" value="1"/>
</dbReference>
<organism evidence="9 10">
    <name type="scientific">Massilia horti</name>
    <dbReference type="NCBI Taxonomy" id="2562153"/>
    <lineage>
        <taxon>Bacteria</taxon>
        <taxon>Pseudomonadati</taxon>
        <taxon>Pseudomonadota</taxon>
        <taxon>Betaproteobacteria</taxon>
        <taxon>Burkholderiales</taxon>
        <taxon>Oxalobacteraceae</taxon>
        <taxon>Telluria group</taxon>
        <taxon>Massilia</taxon>
    </lineage>
</organism>
<dbReference type="InterPro" id="IPR003660">
    <property type="entry name" value="HAMP_dom"/>
</dbReference>
<dbReference type="InterPro" id="IPR004090">
    <property type="entry name" value="Chemotax_Me-accpt_rcpt"/>
</dbReference>
<dbReference type="PRINTS" id="PR00260">
    <property type="entry name" value="CHEMTRNSDUCR"/>
</dbReference>
<comment type="caution">
    <text evidence="9">The sequence shown here is derived from an EMBL/GenBank/DDBJ whole genome shotgun (WGS) entry which is preliminary data.</text>
</comment>
<gene>
    <name evidence="9" type="ORF">E4O92_01415</name>
</gene>
<dbReference type="FunFam" id="1.10.287.950:FF:000001">
    <property type="entry name" value="Methyl-accepting chemotaxis sensory transducer"/>
    <property type="match status" value="1"/>
</dbReference>
<evidence type="ECO:0000256" key="4">
    <source>
        <dbReference type="PROSITE-ProRule" id="PRU00284"/>
    </source>
</evidence>
<dbReference type="RefSeq" id="WP_135187962.1">
    <property type="nucleotide sequence ID" value="NZ_SPUM01000008.1"/>
</dbReference>
<sequence length="531" mass="56211">MKLFYDLRIAHKLMVAFGVVLALSTALGVFSLFELAKVNEAAVDIEQKWMPSLRAILEMKAATGRHRSVVLQTIIADDEAKMDQYQKRMGDFAGEFERNRADLEKHLSSPAGRQAHEQLRALWSRYLTESDKLVALAREHRGAEAVAASRGESSRLATAVHEQIGKLVELDLAGSSAAVKAADANYTNSRLAMIVGLAAMLVLGVLLARTLALLVSRPLARAVEVAQAVARGDLTRHVEPESRDEVGQLLGALQHMNASLQRIVGEVRGGAHSIATASDQLAAGNQELSARTEEQASSLEETAASMEQLTGTVRQNADNAHEAARLTGTVSEVAAKGGAAVAEVVDTMRRIDEAARQIASITGVVDGIAFQTNILALNAAVEAARAGEQGRGFAVVAGEVRNLAQRSAAAAREIKTLIDESVAKVGAGSRLAEQAGATMDELVGVVRHASDLVNEIGASSREQSAGIEEVNHAVVQMDQMTQQNAALVEEAASASEALQQQAQHLSNAVSVFVLAADPHVAAPAQLPRLLS</sequence>
<keyword evidence="6" id="KW-0472">Membrane</keyword>
<evidence type="ECO:0000256" key="6">
    <source>
        <dbReference type="SAM" id="Phobius"/>
    </source>
</evidence>
<comment type="subcellular location">
    <subcellularLocation>
        <location evidence="1">Membrane</location>
    </subcellularLocation>
</comment>
<dbReference type="PANTHER" id="PTHR43531:SF14">
    <property type="entry name" value="METHYL-ACCEPTING CHEMOTAXIS PROTEIN I-RELATED"/>
    <property type="match status" value="1"/>
</dbReference>
<keyword evidence="6" id="KW-1133">Transmembrane helix</keyword>
<dbReference type="InterPro" id="IPR024478">
    <property type="entry name" value="HlyB_4HB_MCP"/>
</dbReference>
<dbReference type="Pfam" id="PF12729">
    <property type="entry name" value="4HB_MCP_1"/>
    <property type="match status" value="1"/>
</dbReference>
<dbReference type="InterPro" id="IPR047347">
    <property type="entry name" value="YvaQ-like_sensor"/>
</dbReference>
<feature type="coiled-coil region" evidence="5">
    <location>
        <begin position="477"/>
        <end position="508"/>
    </location>
</feature>
<keyword evidence="5" id="KW-0175">Coiled coil</keyword>
<keyword evidence="2" id="KW-0488">Methylation</keyword>
<dbReference type="PROSITE" id="PS50111">
    <property type="entry name" value="CHEMOTAXIS_TRANSDUC_2"/>
    <property type="match status" value="1"/>
</dbReference>
<evidence type="ECO:0000313" key="10">
    <source>
        <dbReference type="Proteomes" id="UP000297258"/>
    </source>
</evidence>
<keyword evidence="4" id="KW-0807">Transducer</keyword>
<dbReference type="InterPro" id="IPR051310">
    <property type="entry name" value="MCP_chemotaxis"/>
</dbReference>
<dbReference type="CDD" id="cd06225">
    <property type="entry name" value="HAMP"/>
    <property type="match status" value="1"/>
</dbReference>
<dbReference type="PANTHER" id="PTHR43531">
    <property type="entry name" value="PROTEIN ICFG"/>
    <property type="match status" value="1"/>
</dbReference>
<dbReference type="GO" id="GO:0005886">
    <property type="term" value="C:plasma membrane"/>
    <property type="evidence" value="ECO:0007669"/>
    <property type="project" value="TreeGrafter"/>
</dbReference>
<comment type="similarity">
    <text evidence="3">Belongs to the methyl-accepting chemotaxis (MCP) protein family.</text>
</comment>
<dbReference type="OrthoDB" id="5441488at2"/>
<keyword evidence="6" id="KW-0812">Transmembrane</keyword>
<evidence type="ECO:0000256" key="3">
    <source>
        <dbReference type="ARBA" id="ARBA00029447"/>
    </source>
</evidence>
<dbReference type="CDD" id="cd11386">
    <property type="entry name" value="MCP_signal"/>
    <property type="match status" value="1"/>
</dbReference>
<dbReference type="Proteomes" id="UP000297258">
    <property type="component" value="Unassembled WGS sequence"/>
</dbReference>
<dbReference type="Pfam" id="PF00015">
    <property type="entry name" value="MCPsignal"/>
    <property type="match status" value="1"/>
</dbReference>
<dbReference type="GO" id="GO:0007165">
    <property type="term" value="P:signal transduction"/>
    <property type="evidence" value="ECO:0007669"/>
    <property type="project" value="UniProtKB-KW"/>
</dbReference>
<dbReference type="SUPFAM" id="SSF58104">
    <property type="entry name" value="Methyl-accepting chemotaxis protein (MCP) signaling domain"/>
    <property type="match status" value="1"/>
</dbReference>
<reference evidence="9 10" key="1">
    <citation type="submission" date="2019-03" db="EMBL/GenBank/DDBJ databases">
        <title>Draft genome of Massilia hortus sp. nov., a novel bacterial species of the Oxalobacteraceae family.</title>
        <authorList>
            <person name="Peta V."/>
            <person name="Raths R."/>
            <person name="Bucking H."/>
        </authorList>
    </citation>
    <scope>NUCLEOTIDE SEQUENCE [LARGE SCALE GENOMIC DNA]</scope>
    <source>
        <strain evidence="9 10">ONC3</strain>
    </source>
</reference>
<evidence type="ECO:0000256" key="1">
    <source>
        <dbReference type="ARBA" id="ARBA00004370"/>
    </source>
</evidence>
<evidence type="ECO:0000256" key="2">
    <source>
        <dbReference type="ARBA" id="ARBA00022481"/>
    </source>
</evidence>
<feature type="domain" description="Methyl-accepting transducer" evidence="7">
    <location>
        <begin position="270"/>
        <end position="499"/>
    </location>
</feature>
<keyword evidence="10" id="KW-1185">Reference proteome</keyword>
<feature type="transmembrane region" description="Helical" evidence="6">
    <location>
        <begin position="191"/>
        <end position="215"/>
    </location>
</feature>
<dbReference type="AlphaFoldDB" id="A0A4Y9T4L2"/>
<name>A0A4Y9T4L2_9BURK</name>
<dbReference type="Gene3D" id="1.10.287.950">
    <property type="entry name" value="Methyl-accepting chemotaxis protein"/>
    <property type="match status" value="1"/>
</dbReference>
<evidence type="ECO:0000259" key="7">
    <source>
        <dbReference type="PROSITE" id="PS50111"/>
    </source>
</evidence>